<protein>
    <recommendedName>
        <fullName evidence="4">STAS domain-containing protein</fullName>
    </recommendedName>
</protein>
<keyword evidence="1" id="KW-0812">Transmembrane</keyword>
<dbReference type="EMBL" id="CP037423">
    <property type="protein sequence ID" value="QDV45163.1"/>
    <property type="molecule type" value="Genomic_DNA"/>
</dbReference>
<dbReference type="RefSeq" id="WP_145389370.1">
    <property type="nucleotide sequence ID" value="NZ_CP037423.1"/>
</dbReference>
<evidence type="ECO:0000313" key="3">
    <source>
        <dbReference type="Proteomes" id="UP000319004"/>
    </source>
</evidence>
<evidence type="ECO:0000256" key="1">
    <source>
        <dbReference type="SAM" id="Phobius"/>
    </source>
</evidence>
<reference evidence="2 3" key="1">
    <citation type="submission" date="2019-03" db="EMBL/GenBank/DDBJ databases">
        <title>Deep-cultivation of Planctomycetes and their phenomic and genomic characterization uncovers novel biology.</title>
        <authorList>
            <person name="Wiegand S."/>
            <person name="Jogler M."/>
            <person name="Boedeker C."/>
            <person name="Pinto D."/>
            <person name="Vollmers J."/>
            <person name="Rivas-Marin E."/>
            <person name="Kohn T."/>
            <person name="Peeters S.H."/>
            <person name="Heuer A."/>
            <person name="Rast P."/>
            <person name="Oberbeckmann S."/>
            <person name="Bunk B."/>
            <person name="Jeske O."/>
            <person name="Meyerdierks A."/>
            <person name="Storesund J.E."/>
            <person name="Kallscheuer N."/>
            <person name="Luecker S."/>
            <person name="Lage O.M."/>
            <person name="Pohl T."/>
            <person name="Merkel B.J."/>
            <person name="Hornburger P."/>
            <person name="Mueller R.-W."/>
            <person name="Bruemmer F."/>
            <person name="Labrenz M."/>
            <person name="Spormann A.M."/>
            <person name="Op den Camp H."/>
            <person name="Overmann J."/>
            <person name="Amann R."/>
            <person name="Jetten M.S.M."/>
            <person name="Mascher T."/>
            <person name="Medema M.H."/>
            <person name="Devos D.P."/>
            <person name="Kaster A.-K."/>
            <person name="Ovreas L."/>
            <person name="Rohde M."/>
            <person name="Galperin M.Y."/>
            <person name="Jogler C."/>
        </authorList>
    </citation>
    <scope>NUCLEOTIDE SEQUENCE [LARGE SCALE GENOMIC DNA]</scope>
    <source>
        <strain evidence="2 3">Enr13</strain>
    </source>
</reference>
<dbReference type="KEGG" id="snep:Enr13x_50370"/>
<accession>A0A518HWF8</accession>
<name>A0A518HWF8_9BACT</name>
<evidence type="ECO:0008006" key="4">
    <source>
        <dbReference type="Google" id="ProtNLM"/>
    </source>
</evidence>
<dbReference type="OrthoDB" id="265730at2"/>
<dbReference type="AlphaFoldDB" id="A0A518HWF8"/>
<keyword evidence="1" id="KW-0472">Membrane</keyword>
<feature type="transmembrane region" description="Helical" evidence="1">
    <location>
        <begin position="152"/>
        <end position="175"/>
    </location>
</feature>
<dbReference type="Proteomes" id="UP000319004">
    <property type="component" value="Chromosome"/>
</dbReference>
<keyword evidence="1" id="KW-1133">Transmembrane helix</keyword>
<organism evidence="2 3">
    <name type="scientific">Stieleria neptunia</name>
    <dbReference type="NCBI Taxonomy" id="2527979"/>
    <lineage>
        <taxon>Bacteria</taxon>
        <taxon>Pseudomonadati</taxon>
        <taxon>Planctomycetota</taxon>
        <taxon>Planctomycetia</taxon>
        <taxon>Pirellulales</taxon>
        <taxon>Pirellulaceae</taxon>
        <taxon>Stieleria</taxon>
    </lineage>
</organism>
<proteinExistence type="predicted"/>
<evidence type="ECO:0000313" key="2">
    <source>
        <dbReference type="EMBL" id="QDV45163.1"/>
    </source>
</evidence>
<sequence>MARLDRQLDKISGEKVVRLHWADDDSTDIEMLRSDIVREINSHEHRIPLDLRGVKGAPSELVDLLVDMDRYARSKTKILSMTWMLPPLREALDQRLGRQRKSNSNGETDAASKTACDLLKHAEEKKEYDLSKAEKLERKKRSPKSKAGKRNYLKLVAFILVGAIVVGVVEGIIVMQQDESLIIPEKGFE</sequence>
<keyword evidence="3" id="KW-1185">Reference proteome</keyword>
<gene>
    <name evidence="2" type="ORF">Enr13x_50370</name>
</gene>